<name>A0A345DCP5_9BURK</name>
<dbReference type="AlphaFoldDB" id="A0A345DCP5"/>
<dbReference type="InterPro" id="IPR023393">
    <property type="entry name" value="START-like_dom_sf"/>
</dbReference>
<dbReference type="Proteomes" id="UP000252182">
    <property type="component" value="Chromosome"/>
</dbReference>
<evidence type="ECO:0008006" key="3">
    <source>
        <dbReference type="Google" id="ProtNLM"/>
    </source>
</evidence>
<keyword evidence="2" id="KW-1185">Reference proteome</keyword>
<dbReference type="KEGG" id="hyf:DTO96_101874"/>
<dbReference type="SUPFAM" id="SSF55961">
    <property type="entry name" value="Bet v1-like"/>
    <property type="match status" value="1"/>
</dbReference>
<dbReference type="EMBL" id="CP031124">
    <property type="protein sequence ID" value="AXF86133.1"/>
    <property type="molecule type" value="Genomic_DNA"/>
</dbReference>
<evidence type="ECO:0000313" key="2">
    <source>
        <dbReference type="Proteomes" id="UP000252182"/>
    </source>
</evidence>
<dbReference type="Gene3D" id="3.30.530.20">
    <property type="match status" value="1"/>
</dbReference>
<proteinExistence type="predicted"/>
<dbReference type="RefSeq" id="WP_114563245.1">
    <property type="nucleotide sequence ID" value="NZ_CP031124.1"/>
</dbReference>
<sequence length="144" mass="16268">MWTRSYSTIVRNTSLEALWAVWSDVNQWHTWKDNIEFAKIEGAFETGNSFVFKPKGGPRLVLGLPEVNPNKNFIMVTSFFGATMRDNHELIAHADGIEVKTTINMNGILSWVWRKIVAEGVVAGLPLQTDAMIARVLITQQHKV</sequence>
<gene>
    <name evidence="1" type="ORF">DTO96_101874</name>
</gene>
<organism evidence="1 2">
    <name type="scientific">Ephemeroptericola cinctiostellae</name>
    <dbReference type="NCBI Taxonomy" id="2268024"/>
    <lineage>
        <taxon>Bacteria</taxon>
        <taxon>Pseudomonadati</taxon>
        <taxon>Pseudomonadota</taxon>
        <taxon>Betaproteobacteria</taxon>
        <taxon>Burkholderiales</taxon>
        <taxon>Burkholderiaceae</taxon>
        <taxon>Ephemeroptericola</taxon>
    </lineage>
</organism>
<protein>
    <recommendedName>
        <fullName evidence="3">Polyketide cyclase</fullName>
    </recommendedName>
</protein>
<dbReference type="OrthoDB" id="9810827at2"/>
<evidence type="ECO:0000313" key="1">
    <source>
        <dbReference type="EMBL" id="AXF86133.1"/>
    </source>
</evidence>
<reference evidence="2" key="1">
    <citation type="submission" date="2018-07" db="EMBL/GenBank/DDBJ databases">
        <authorList>
            <person name="Kim H."/>
        </authorList>
    </citation>
    <scope>NUCLEOTIDE SEQUENCE [LARGE SCALE GENOMIC DNA]</scope>
    <source>
        <strain evidence="2">F02</strain>
    </source>
</reference>
<accession>A0A345DCP5</accession>